<dbReference type="AlphaFoldDB" id="A0A652ZXB2"/>
<name>A0A652ZXB2_9SPIR</name>
<keyword evidence="3 10" id="KW-0479">Metal-binding</keyword>
<dbReference type="InterPro" id="IPR027417">
    <property type="entry name" value="P-loop_NTPase"/>
</dbReference>
<evidence type="ECO:0000259" key="12">
    <source>
        <dbReference type="PROSITE" id="PS51721"/>
    </source>
</evidence>
<organism evidence="13">
    <name type="scientific">uncultured Spirochaetota bacterium</name>
    <dbReference type="NCBI Taxonomy" id="460511"/>
    <lineage>
        <taxon>Bacteria</taxon>
        <taxon>Pseudomonadati</taxon>
        <taxon>Spirochaetota</taxon>
        <taxon>environmental samples</taxon>
    </lineage>
</organism>
<comment type="subunit">
    <text evidence="10">Monomer. Associates with 30S ribosomal subunit, binds 16S rRNA.</text>
</comment>
<evidence type="ECO:0000256" key="2">
    <source>
        <dbReference type="ARBA" id="ARBA00022517"/>
    </source>
</evidence>
<evidence type="ECO:0000256" key="5">
    <source>
        <dbReference type="ARBA" id="ARBA00022741"/>
    </source>
</evidence>
<evidence type="ECO:0000256" key="3">
    <source>
        <dbReference type="ARBA" id="ARBA00022723"/>
    </source>
</evidence>
<evidence type="ECO:0000256" key="9">
    <source>
        <dbReference type="ARBA" id="ARBA00023134"/>
    </source>
</evidence>
<keyword evidence="2 10" id="KW-0690">Ribosome biogenesis</keyword>
<dbReference type="GO" id="GO:0042274">
    <property type="term" value="P:ribosomal small subunit biogenesis"/>
    <property type="evidence" value="ECO:0007669"/>
    <property type="project" value="UniProtKB-UniRule"/>
</dbReference>
<dbReference type="Pfam" id="PF03193">
    <property type="entry name" value="RsgA_GTPase"/>
    <property type="match status" value="1"/>
</dbReference>
<dbReference type="Gene3D" id="3.40.50.300">
    <property type="entry name" value="P-loop containing nucleotide triphosphate hydrolases"/>
    <property type="match status" value="1"/>
</dbReference>
<keyword evidence="4 10" id="KW-0699">rRNA-binding</keyword>
<feature type="binding site" evidence="10">
    <location>
        <position position="320"/>
    </location>
    <ligand>
        <name>Zn(2+)</name>
        <dbReference type="ChEBI" id="CHEBI:29105"/>
    </ligand>
</feature>
<evidence type="ECO:0000313" key="13">
    <source>
        <dbReference type="EMBL" id="VBB40426.1"/>
    </source>
</evidence>
<gene>
    <name evidence="10 13" type="primary">rsgA</name>
    <name evidence="13" type="ORF">TRIP_E290015</name>
</gene>
<dbReference type="GO" id="GO:0046872">
    <property type="term" value="F:metal ion binding"/>
    <property type="evidence" value="ECO:0007669"/>
    <property type="project" value="UniProtKB-KW"/>
</dbReference>
<dbReference type="HAMAP" id="MF_01820">
    <property type="entry name" value="GTPase_RsgA"/>
    <property type="match status" value="1"/>
</dbReference>
<comment type="cofactor">
    <cofactor evidence="10">
        <name>Zn(2+)</name>
        <dbReference type="ChEBI" id="CHEBI:29105"/>
    </cofactor>
    <text evidence="10">Binds 1 zinc ion per subunit.</text>
</comment>
<feature type="binding site" evidence="10">
    <location>
        <position position="327"/>
    </location>
    <ligand>
        <name>Zn(2+)</name>
        <dbReference type="ChEBI" id="CHEBI:29105"/>
    </ligand>
</feature>
<keyword evidence="7 10" id="KW-0862">Zinc</keyword>
<dbReference type="SUPFAM" id="SSF52540">
    <property type="entry name" value="P-loop containing nucleoside triphosphate hydrolases"/>
    <property type="match status" value="1"/>
</dbReference>
<dbReference type="GO" id="GO:0005737">
    <property type="term" value="C:cytoplasm"/>
    <property type="evidence" value="ECO:0007669"/>
    <property type="project" value="UniProtKB-SubCell"/>
</dbReference>
<sequence>MCSNISKPSSDLSASPSSGLGMWGWNESWEEQALKIGGSAYLDAEIFPARVVEIQKSGATAVSGGTSGASAKEGRILLAGAFAEGIALPEDLPAVGDWLLVRELRADPINTGDAPWLVQAILPRKSFLARRAAGSRHGDARFVQALAANVDTALLMTACGADFSPGRVERLLALCHASGVNPLVVLSKIDLARDPEVPLSDLAMVSGGTPVLGLSAATGAGMAELELWLKPGGTLALLGSSGVGKSTLLNALAGHRLAETSPVREGDGKGVHTTSHRELYRLRSGLIVLDSPGLREVQLWVDDADIDAVFPEIAALASSCKFRDCTHRKEPGCAVLAALEAGSLDQGRYSRWRKMIQETAFLDRREDRAAAAVERAKWKAINKAGKALRRDRASRGMP</sequence>
<proteinExistence type="inferred from homology"/>
<accession>A0A652ZXB2</accession>
<dbReference type="PROSITE" id="PS51721">
    <property type="entry name" value="G_CP"/>
    <property type="match status" value="1"/>
</dbReference>
<keyword evidence="6 10" id="KW-0378">Hydrolase</keyword>
<feature type="binding site" evidence="10">
    <location>
        <position position="325"/>
    </location>
    <ligand>
        <name>Zn(2+)</name>
        <dbReference type="ChEBI" id="CHEBI:29105"/>
    </ligand>
</feature>
<keyword evidence="1 10" id="KW-0963">Cytoplasm</keyword>
<keyword evidence="8 10" id="KW-0694">RNA-binding</keyword>
<evidence type="ECO:0000256" key="6">
    <source>
        <dbReference type="ARBA" id="ARBA00022801"/>
    </source>
</evidence>
<dbReference type="GO" id="GO:0003924">
    <property type="term" value="F:GTPase activity"/>
    <property type="evidence" value="ECO:0007669"/>
    <property type="project" value="UniProtKB-UniRule"/>
</dbReference>
<dbReference type="EC" id="3.6.1.-" evidence="10"/>
<comment type="similarity">
    <text evidence="10">Belongs to the TRAFAC class YlqF/YawG GTPase family. RsgA subfamily.</text>
</comment>
<keyword evidence="9 10" id="KW-0342">GTP-binding</keyword>
<dbReference type="Gene3D" id="1.10.40.50">
    <property type="entry name" value="Probable gtpase engc, domain 3"/>
    <property type="match status" value="1"/>
</dbReference>
<feature type="domain" description="CP-type G" evidence="12">
    <location>
        <begin position="140"/>
        <end position="297"/>
    </location>
</feature>
<evidence type="ECO:0000256" key="7">
    <source>
        <dbReference type="ARBA" id="ARBA00022833"/>
    </source>
</evidence>
<evidence type="ECO:0000256" key="8">
    <source>
        <dbReference type="ARBA" id="ARBA00022884"/>
    </source>
</evidence>
<comment type="subcellular location">
    <subcellularLocation>
        <location evidence="10">Cytoplasm</location>
    </subcellularLocation>
</comment>
<dbReference type="InterPro" id="IPR030378">
    <property type="entry name" value="G_CP_dom"/>
</dbReference>
<dbReference type="PROSITE" id="PS50936">
    <property type="entry name" value="ENGC_GTPASE"/>
    <property type="match status" value="1"/>
</dbReference>
<dbReference type="EMBL" id="UPXP01000022">
    <property type="protein sequence ID" value="VBB40426.1"/>
    <property type="molecule type" value="Genomic_DNA"/>
</dbReference>
<dbReference type="GO" id="GO:0019843">
    <property type="term" value="F:rRNA binding"/>
    <property type="evidence" value="ECO:0007669"/>
    <property type="project" value="UniProtKB-KW"/>
</dbReference>
<feature type="binding site" evidence="10">
    <location>
        <begin position="239"/>
        <end position="247"/>
    </location>
    <ligand>
        <name>GTP</name>
        <dbReference type="ChEBI" id="CHEBI:37565"/>
    </ligand>
</feature>
<comment type="function">
    <text evidence="10">One of several proteins that assist in the late maturation steps of the functional core of the 30S ribosomal subunit. Helps release RbfA from mature subunits. May play a role in the assembly of ribosomal proteins into the subunit. Circularly permuted GTPase that catalyzes slow GTP hydrolysis, GTPase activity is stimulated by the 30S ribosomal subunit.</text>
</comment>
<dbReference type="InterPro" id="IPR004881">
    <property type="entry name" value="Ribosome_biogen_GTPase_RsgA"/>
</dbReference>
<feature type="domain" description="EngC GTPase" evidence="11">
    <location>
        <begin position="148"/>
        <end position="295"/>
    </location>
</feature>
<dbReference type="CDD" id="cd01854">
    <property type="entry name" value="YjeQ_EngC"/>
    <property type="match status" value="1"/>
</dbReference>
<reference evidence="13" key="1">
    <citation type="submission" date="2018-07" db="EMBL/GenBank/DDBJ databases">
        <authorList>
            <consortium name="Genoscope - CEA"/>
            <person name="William W."/>
        </authorList>
    </citation>
    <scope>NUCLEOTIDE SEQUENCE</scope>
    <source>
        <strain evidence="13">IK1</strain>
    </source>
</reference>
<dbReference type="PANTHER" id="PTHR32120:SF10">
    <property type="entry name" value="SMALL RIBOSOMAL SUBUNIT BIOGENESIS GTPASE RSGA"/>
    <property type="match status" value="1"/>
</dbReference>
<feature type="binding site" evidence="10">
    <location>
        <begin position="187"/>
        <end position="190"/>
    </location>
    <ligand>
        <name>GTP</name>
        <dbReference type="ChEBI" id="CHEBI:37565"/>
    </ligand>
</feature>
<dbReference type="NCBIfam" id="TIGR00157">
    <property type="entry name" value="ribosome small subunit-dependent GTPase A"/>
    <property type="match status" value="1"/>
</dbReference>
<evidence type="ECO:0000256" key="1">
    <source>
        <dbReference type="ARBA" id="ARBA00022490"/>
    </source>
</evidence>
<dbReference type="PANTHER" id="PTHR32120">
    <property type="entry name" value="SMALL RIBOSOMAL SUBUNIT BIOGENESIS GTPASE RSGA"/>
    <property type="match status" value="1"/>
</dbReference>
<evidence type="ECO:0000259" key="11">
    <source>
        <dbReference type="PROSITE" id="PS50936"/>
    </source>
</evidence>
<evidence type="ECO:0000256" key="4">
    <source>
        <dbReference type="ARBA" id="ARBA00022730"/>
    </source>
</evidence>
<protein>
    <recommendedName>
        <fullName evidence="10">Small ribosomal subunit biogenesis GTPase RsgA</fullName>
        <ecNumber evidence="10">3.6.1.-</ecNumber>
    </recommendedName>
</protein>
<feature type="binding site" evidence="10">
    <location>
        <position position="333"/>
    </location>
    <ligand>
        <name>Zn(2+)</name>
        <dbReference type="ChEBI" id="CHEBI:29105"/>
    </ligand>
</feature>
<dbReference type="InterPro" id="IPR010914">
    <property type="entry name" value="RsgA_GTPase_dom"/>
</dbReference>
<dbReference type="GO" id="GO:0005525">
    <property type="term" value="F:GTP binding"/>
    <property type="evidence" value="ECO:0007669"/>
    <property type="project" value="UniProtKB-UniRule"/>
</dbReference>
<keyword evidence="5 10" id="KW-0547">Nucleotide-binding</keyword>
<evidence type="ECO:0000256" key="10">
    <source>
        <dbReference type="HAMAP-Rule" id="MF_01820"/>
    </source>
</evidence>